<keyword evidence="11" id="KW-1185">Reference proteome</keyword>
<dbReference type="PRINTS" id="PR00812">
    <property type="entry name" value="BCTERIALGSPF"/>
</dbReference>
<evidence type="ECO:0000259" key="9">
    <source>
        <dbReference type="Pfam" id="PF00482"/>
    </source>
</evidence>
<dbReference type="Proteomes" id="UP000243406">
    <property type="component" value="Unassembled WGS sequence"/>
</dbReference>
<name>A0A1T5BDT0_9FIRM</name>
<evidence type="ECO:0000256" key="4">
    <source>
        <dbReference type="ARBA" id="ARBA00022519"/>
    </source>
</evidence>
<evidence type="ECO:0000256" key="7">
    <source>
        <dbReference type="ARBA" id="ARBA00023136"/>
    </source>
</evidence>
<evidence type="ECO:0000313" key="10">
    <source>
        <dbReference type="EMBL" id="SKB45227.1"/>
    </source>
</evidence>
<reference evidence="11" key="1">
    <citation type="submission" date="2017-02" db="EMBL/GenBank/DDBJ databases">
        <authorList>
            <person name="Varghese N."/>
            <person name="Submissions S."/>
        </authorList>
    </citation>
    <scope>NUCLEOTIDE SEQUENCE [LARGE SCALE GENOMIC DNA]</scope>
    <source>
        <strain evidence="11">ATCC 35199</strain>
    </source>
</reference>
<keyword evidence="6 8" id="KW-1133">Transmembrane helix</keyword>
<dbReference type="PANTHER" id="PTHR30012">
    <property type="entry name" value="GENERAL SECRETION PATHWAY PROTEIN"/>
    <property type="match status" value="1"/>
</dbReference>
<keyword evidence="5 8" id="KW-0812">Transmembrane</keyword>
<feature type="domain" description="Type II secretion system protein GspF" evidence="9">
    <location>
        <begin position="15"/>
        <end position="137"/>
    </location>
</feature>
<dbReference type="InterPro" id="IPR042094">
    <property type="entry name" value="T2SS_GspF_sf"/>
</dbReference>
<sequence>MQKEKMLSASDLSLFCYQLSLIFKSGIPILDGMEIFAKDMMDPRLKEVAQDMQQQLAQGYSLHSVIEKYKFFPVYLTSMVKIAEQTGNLQDELERLSDYYEQTDRLNNKIKSAVTYPLILLVLMAGVILFLVLKVLPMFHEILLSLGGDIPVSTKIMIDLANILKTYALAIIGVLIVAIALLLYYFKSQKNIESGDKILFKLPWINATYKKIISARLANAMTMMLKAGSSFDEALDMSKKSVGNAYVESLLEAARLNIINGSDPVKELDNLGIFPVLFMKMLKIGHMTGELESSLSKISVIYDKEVEKSLSKITTMIEPALVTILSLIIGVMLFTVMLPLINIIAAIG</sequence>
<evidence type="ECO:0000256" key="3">
    <source>
        <dbReference type="ARBA" id="ARBA00022475"/>
    </source>
</evidence>
<dbReference type="Pfam" id="PF00482">
    <property type="entry name" value="T2SSF"/>
    <property type="match status" value="2"/>
</dbReference>
<dbReference type="EMBL" id="FUYN01000003">
    <property type="protein sequence ID" value="SKB45227.1"/>
    <property type="molecule type" value="Genomic_DNA"/>
</dbReference>
<comment type="similarity">
    <text evidence="2">Belongs to the GSP F family.</text>
</comment>
<evidence type="ECO:0000313" key="11">
    <source>
        <dbReference type="Proteomes" id="UP000243406"/>
    </source>
</evidence>
<feature type="domain" description="Type II secretion system protein GspF" evidence="9">
    <location>
        <begin position="219"/>
        <end position="339"/>
    </location>
</feature>
<keyword evidence="3" id="KW-1003">Cell membrane</keyword>
<dbReference type="Gene3D" id="1.20.81.30">
    <property type="entry name" value="Type II secretion system (T2SS), domain F"/>
    <property type="match status" value="2"/>
</dbReference>
<keyword evidence="4" id="KW-0997">Cell inner membrane</keyword>
<keyword evidence="7 8" id="KW-0472">Membrane</keyword>
<proteinExistence type="inferred from homology"/>
<comment type="subcellular location">
    <subcellularLocation>
        <location evidence="1">Cell inner membrane</location>
        <topology evidence="1">Multi-pass membrane protein</topology>
    </subcellularLocation>
</comment>
<evidence type="ECO:0000256" key="6">
    <source>
        <dbReference type="ARBA" id="ARBA00022989"/>
    </source>
</evidence>
<dbReference type="InterPro" id="IPR018076">
    <property type="entry name" value="T2SS_GspF_dom"/>
</dbReference>
<dbReference type="AlphaFoldDB" id="A0A1T5BDT0"/>
<feature type="transmembrane region" description="Helical" evidence="8">
    <location>
        <begin position="167"/>
        <end position="186"/>
    </location>
</feature>
<dbReference type="RefSeq" id="WP_079589421.1">
    <property type="nucleotide sequence ID" value="NZ_FUYN01000003.1"/>
</dbReference>
<organism evidence="10 11">
    <name type="scientific">Acetoanaerobium noterae</name>
    <dbReference type="NCBI Taxonomy" id="745369"/>
    <lineage>
        <taxon>Bacteria</taxon>
        <taxon>Bacillati</taxon>
        <taxon>Bacillota</taxon>
        <taxon>Clostridia</taxon>
        <taxon>Peptostreptococcales</taxon>
        <taxon>Filifactoraceae</taxon>
        <taxon>Acetoanaerobium</taxon>
    </lineage>
</organism>
<evidence type="ECO:0000256" key="5">
    <source>
        <dbReference type="ARBA" id="ARBA00022692"/>
    </source>
</evidence>
<evidence type="ECO:0000256" key="8">
    <source>
        <dbReference type="SAM" id="Phobius"/>
    </source>
</evidence>
<feature type="transmembrane region" description="Helical" evidence="8">
    <location>
        <begin position="114"/>
        <end position="136"/>
    </location>
</feature>
<evidence type="ECO:0000256" key="1">
    <source>
        <dbReference type="ARBA" id="ARBA00004429"/>
    </source>
</evidence>
<accession>A0A1T5BDT0</accession>
<evidence type="ECO:0000256" key="2">
    <source>
        <dbReference type="ARBA" id="ARBA00005745"/>
    </source>
</evidence>
<dbReference type="PANTHER" id="PTHR30012:SF0">
    <property type="entry name" value="TYPE II SECRETION SYSTEM PROTEIN F-RELATED"/>
    <property type="match status" value="1"/>
</dbReference>
<protein>
    <submittedName>
        <fullName evidence="10">Type IV pilus assembly protein PilC</fullName>
    </submittedName>
</protein>
<dbReference type="GO" id="GO:0005886">
    <property type="term" value="C:plasma membrane"/>
    <property type="evidence" value="ECO:0007669"/>
    <property type="project" value="UniProtKB-SubCell"/>
</dbReference>
<gene>
    <name evidence="10" type="ORF">SAMN02745120_1550</name>
</gene>
<dbReference type="InterPro" id="IPR003004">
    <property type="entry name" value="GspF/PilC"/>
</dbReference>
<dbReference type="OrthoDB" id="1936008at2"/>
<feature type="transmembrane region" description="Helical" evidence="8">
    <location>
        <begin position="320"/>
        <end position="347"/>
    </location>
</feature>
<dbReference type="FunFam" id="1.20.81.30:FF:000001">
    <property type="entry name" value="Type II secretion system protein F"/>
    <property type="match status" value="1"/>
</dbReference>